<keyword evidence="2" id="KW-1185">Reference proteome</keyword>
<protein>
    <submittedName>
        <fullName evidence="1">Uncharacterized protein</fullName>
    </submittedName>
</protein>
<organism evidence="1 2">
    <name type="scientific">Periplaneta americana</name>
    <name type="common">American cockroach</name>
    <name type="synonym">Blatta americana</name>
    <dbReference type="NCBI Taxonomy" id="6978"/>
    <lineage>
        <taxon>Eukaryota</taxon>
        <taxon>Metazoa</taxon>
        <taxon>Ecdysozoa</taxon>
        <taxon>Arthropoda</taxon>
        <taxon>Hexapoda</taxon>
        <taxon>Insecta</taxon>
        <taxon>Pterygota</taxon>
        <taxon>Neoptera</taxon>
        <taxon>Polyneoptera</taxon>
        <taxon>Dictyoptera</taxon>
        <taxon>Blattodea</taxon>
        <taxon>Blattoidea</taxon>
        <taxon>Blattidae</taxon>
        <taxon>Blattinae</taxon>
        <taxon>Periplaneta</taxon>
    </lineage>
</organism>
<evidence type="ECO:0000313" key="2">
    <source>
        <dbReference type="Proteomes" id="UP001148838"/>
    </source>
</evidence>
<name>A0ABQ8SKQ6_PERAM</name>
<accession>A0ABQ8SKQ6</accession>
<reference evidence="1 2" key="1">
    <citation type="journal article" date="2022" name="Allergy">
        <title>Genome assembly and annotation of Periplaneta americana reveal a comprehensive cockroach allergen profile.</title>
        <authorList>
            <person name="Wang L."/>
            <person name="Xiong Q."/>
            <person name="Saelim N."/>
            <person name="Wang L."/>
            <person name="Nong W."/>
            <person name="Wan A.T."/>
            <person name="Shi M."/>
            <person name="Liu X."/>
            <person name="Cao Q."/>
            <person name="Hui J.H.L."/>
            <person name="Sookrung N."/>
            <person name="Leung T.F."/>
            <person name="Tungtrongchitr A."/>
            <person name="Tsui S.K.W."/>
        </authorList>
    </citation>
    <scope>NUCLEOTIDE SEQUENCE [LARGE SCALE GENOMIC DNA]</scope>
    <source>
        <strain evidence="1">PWHHKU_190912</strain>
    </source>
</reference>
<comment type="caution">
    <text evidence="1">The sequence shown here is derived from an EMBL/GenBank/DDBJ whole genome shotgun (WGS) entry which is preliminary data.</text>
</comment>
<dbReference type="EMBL" id="JAJSOF020000027">
    <property type="protein sequence ID" value="KAJ4434055.1"/>
    <property type="molecule type" value="Genomic_DNA"/>
</dbReference>
<sequence length="243" mass="27384">MQLLLDFVELPLESLQGCCFVLAVENNCRSKLQLRSFCRKKCRSTNKEVKTVDECEELEGEVKKCASEFRSTGVSKEIPKNGEENNSCSSALCNFLHSPVTSSLLAPNIFLSALFSNTLNLYINPNIFNTKCNSNSNVTIVQSLLFPAANHVVGRLHLSVSYDMIMFNGAANRFLVCRNTFLRAEFKQTLLQIQSLQLQLAFYLQSALIEELSRFCAIAVCSKTAVFRFQIELSVYRYTVDLV</sequence>
<dbReference type="Proteomes" id="UP001148838">
    <property type="component" value="Unassembled WGS sequence"/>
</dbReference>
<gene>
    <name evidence="1" type="ORF">ANN_16374</name>
</gene>
<evidence type="ECO:0000313" key="1">
    <source>
        <dbReference type="EMBL" id="KAJ4434055.1"/>
    </source>
</evidence>
<proteinExistence type="predicted"/>